<keyword evidence="4" id="KW-1185">Reference proteome</keyword>
<dbReference type="PANTHER" id="PTHR36919">
    <property type="entry name" value="BLR1215 PROTEIN"/>
    <property type="match status" value="1"/>
</dbReference>
<feature type="signal peptide" evidence="1">
    <location>
        <begin position="1"/>
        <end position="23"/>
    </location>
</feature>
<feature type="chain" id="PRO_5045876758" evidence="1">
    <location>
        <begin position="24"/>
        <end position="147"/>
    </location>
</feature>
<dbReference type="Pfam" id="PF09917">
    <property type="entry name" value="DUF2147"/>
    <property type="match status" value="1"/>
</dbReference>
<proteinExistence type="predicted"/>
<comment type="caution">
    <text evidence="3">The sequence shown here is derived from an EMBL/GenBank/DDBJ whole genome shotgun (WGS) entry which is preliminary data.</text>
</comment>
<accession>A0ABS8JJ22</accession>
<evidence type="ECO:0000313" key="3">
    <source>
        <dbReference type="EMBL" id="MCC8363534.1"/>
    </source>
</evidence>
<name>A0ABS8JJ22_9GAMM</name>
<evidence type="ECO:0000259" key="2">
    <source>
        <dbReference type="Pfam" id="PF09917"/>
    </source>
</evidence>
<evidence type="ECO:0000313" key="4">
    <source>
        <dbReference type="Proteomes" id="UP001165293"/>
    </source>
</evidence>
<sequence>MRTNFFATLLALPLLAAVFAASAQSPDPVIGKWKTFDDETGKAMSITEVYRTKNGGIAAKVVETLNTPNATCDKCDGKDKGKPIQGMLVFWDVKQDEGTWGGGKGFKPSTGDSFKVKSVKASADGKHLEITGCKLMFCRTGKWERVE</sequence>
<organism evidence="3 4">
    <name type="scientific">Noviluteimonas lactosilytica</name>
    <dbReference type="NCBI Taxonomy" id="2888523"/>
    <lineage>
        <taxon>Bacteria</taxon>
        <taxon>Pseudomonadati</taxon>
        <taxon>Pseudomonadota</taxon>
        <taxon>Gammaproteobacteria</taxon>
        <taxon>Lysobacterales</taxon>
        <taxon>Lysobacteraceae</taxon>
        <taxon>Noviluteimonas</taxon>
    </lineage>
</organism>
<dbReference type="Gene3D" id="2.40.128.520">
    <property type="match status" value="1"/>
</dbReference>
<gene>
    <name evidence="3" type="ORF">LK996_10665</name>
</gene>
<dbReference type="Proteomes" id="UP001165293">
    <property type="component" value="Unassembled WGS sequence"/>
</dbReference>
<keyword evidence="1" id="KW-0732">Signal</keyword>
<protein>
    <submittedName>
        <fullName evidence="3">DUF2147 domain-containing protein</fullName>
    </submittedName>
</protein>
<dbReference type="EMBL" id="JAJGAK010000002">
    <property type="protein sequence ID" value="MCC8363534.1"/>
    <property type="molecule type" value="Genomic_DNA"/>
</dbReference>
<dbReference type="InterPro" id="IPR019223">
    <property type="entry name" value="DUF2147"/>
</dbReference>
<dbReference type="RefSeq" id="WP_230527151.1">
    <property type="nucleotide sequence ID" value="NZ_JAJGAK010000002.1"/>
</dbReference>
<evidence type="ECO:0000256" key="1">
    <source>
        <dbReference type="SAM" id="SignalP"/>
    </source>
</evidence>
<reference evidence="3" key="1">
    <citation type="submission" date="2021-10" db="EMBL/GenBank/DDBJ databases">
        <authorList>
            <person name="Lyu M."/>
            <person name="Wang X."/>
            <person name="Meng X."/>
            <person name="Xu K."/>
        </authorList>
    </citation>
    <scope>NUCLEOTIDE SEQUENCE</scope>
    <source>
        <strain evidence="3">A6</strain>
    </source>
</reference>
<dbReference type="PANTHER" id="PTHR36919:SF3">
    <property type="entry name" value="BLL5882 PROTEIN"/>
    <property type="match status" value="1"/>
</dbReference>
<feature type="domain" description="DUF2147" evidence="2">
    <location>
        <begin position="31"/>
        <end position="145"/>
    </location>
</feature>